<keyword evidence="1" id="KW-0472">Membrane</keyword>
<name>A0A645JMQ9_9ZZZZ</name>
<organism evidence="2">
    <name type="scientific">bioreactor metagenome</name>
    <dbReference type="NCBI Taxonomy" id="1076179"/>
    <lineage>
        <taxon>unclassified sequences</taxon>
        <taxon>metagenomes</taxon>
        <taxon>ecological metagenomes</taxon>
    </lineage>
</organism>
<reference evidence="2" key="1">
    <citation type="submission" date="2019-08" db="EMBL/GenBank/DDBJ databases">
        <authorList>
            <person name="Kucharzyk K."/>
            <person name="Murdoch R.W."/>
            <person name="Higgins S."/>
            <person name="Loffler F."/>
        </authorList>
    </citation>
    <scope>NUCLEOTIDE SEQUENCE</scope>
</reference>
<comment type="caution">
    <text evidence="2">The sequence shown here is derived from an EMBL/GenBank/DDBJ whole genome shotgun (WGS) entry which is preliminary data.</text>
</comment>
<evidence type="ECO:0000313" key="2">
    <source>
        <dbReference type="EMBL" id="MPN64945.1"/>
    </source>
</evidence>
<keyword evidence="1" id="KW-0812">Transmembrane</keyword>
<sequence>MYSKACPLSFAENLVSRPAAFAALANFSKSVADAPEIAPTVDICASNAWAAFTGPAYSAAAAAVASPIVLVICPFVCDIAALFFCCAWLIFAIFS</sequence>
<dbReference type="EMBL" id="VSSQ01146581">
    <property type="protein sequence ID" value="MPN64945.1"/>
    <property type="molecule type" value="Genomic_DNA"/>
</dbReference>
<gene>
    <name evidence="2" type="ORF">SDC9_212724</name>
</gene>
<proteinExistence type="predicted"/>
<dbReference type="AlphaFoldDB" id="A0A645JMQ9"/>
<evidence type="ECO:0000256" key="1">
    <source>
        <dbReference type="SAM" id="Phobius"/>
    </source>
</evidence>
<feature type="transmembrane region" description="Helical" evidence="1">
    <location>
        <begin position="68"/>
        <end position="94"/>
    </location>
</feature>
<protein>
    <submittedName>
        <fullName evidence="2">Uncharacterized protein</fullName>
    </submittedName>
</protein>
<keyword evidence="1" id="KW-1133">Transmembrane helix</keyword>
<accession>A0A645JMQ9</accession>